<dbReference type="PANTHER" id="PTHR41317:SF1">
    <property type="entry name" value="PD-(D_E)XK NUCLEASE FAMILY TRANSPOSASE"/>
    <property type="match status" value="1"/>
</dbReference>
<name>A0A3E4MXI0_PARDI</name>
<reference evidence="5 6" key="2">
    <citation type="journal article" date="2019" name="Nat. Med.">
        <title>A library of human gut bacterial isolates paired with longitudinal multiomics data enables mechanistic microbiome research.</title>
        <authorList>
            <person name="Poyet M."/>
            <person name="Groussin M."/>
            <person name="Gibbons S.M."/>
            <person name="Avila-Pacheco J."/>
            <person name="Jiang X."/>
            <person name="Kearney S.M."/>
            <person name="Perrotta A.R."/>
            <person name="Berdy B."/>
            <person name="Zhao S."/>
            <person name="Lieberman T.D."/>
            <person name="Swanson P.K."/>
            <person name="Smith M."/>
            <person name="Roesemann S."/>
            <person name="Alexander J.E."/>
            <person name="Rich S.A."/>
            <person name="Livny J."/>
            <person name="Vlamakis H."/>
            <person name="Clish C."/>
            <person name="Bullock K."/>
            <person name="Deik A."/>
            <person name="Scott J."/>
            <person name="Pierce K.A."/>
            <person name="Xavier R.J."/>
            <person name="Alm E.J."/>
        </authorList>
    </citation>
    <scope>NUCLEOTIDE SEQUENCE [LARGE SCALE GENOMIC DNA]</scope>
    <source>
        <strain evidence="2 6">BIOML-A20</strain>
        <strain evidence="1 5">BIOML-A32</strain>
    </source>
</reference>
<evidence type="ECO:0000313" key="2">
    <source>
        <dbReference type="EMBL" id="MSB74343.1"/>
    </source>
</evidence>
<evidence type="ECO:0000313" key="6">
    <source>
        <dbReference type="Proteomes" id="UP000441609"/>
    </source>
</evidence>
<dbReference type="RefSeq" id="WP_005859416.1">
    <property type="nucleotide sequence ID" value="NZ_BQOC01000007.1"/>
</dbReference>
<organism evidence="1 5">
    <name type="scientific">Parabacteroides distasonis</name>
    <dbReference type="NCBI Taxonomy" id="823"/>
    <lineage>
        <taxon>Bacteria</taxon>
        <taxon>Pseudomonadati</taxon>
        <taxon>Bacteroidota</taxon>
        <taxon>Bacteroidia</taxon>
        <taxon>Bacteroidales</taxon>
        <taxon>Tannerellaceae</taxon>
        <taxon>Parabacteroides</taxon>
    </lineage>
</organism>
<evidence type="ECO:0000313" key="4">
    <source>
        <dbReference type="Proteomes" id="UP000284660"/>
    </source>
</evidence>
<dbReference type="Proteomes" id="UP000284660">
    <property type="component" value="Unassembled WGS sequence"/>
</dbReference>
<dbReference type="PANTHER" id="PTHR41317">
    <property type="entry name" value="PD-(D_E)XK NUCLEASE FAMILY TRANSPOSASE"/>
    <property type="match status" value="1"/>
</dbReference>
<dbReference type="OrthoDB" id="9803508at2"/>
<sequence>MISRQGEKGPEWKYDLLPVYGIYLLNFSLPEFPSWRTDVVLANEQTGRIRLKQIYVSFERFDLRYEECVTPLEKTIYVLKNMNLFDMSPLKEKEAHFRRLLDVANLGALTPQERAIYDENLKIYRDWKATMEYAVENAEAKGEVRGSRLITLRTALNLKRIGLDPSVIAQCTGLSLEEINDLENLIRKEEIKC</sequence>
<dbReference type="AlphaFoldDB" id="A0A3E4MXI0"/>
<evidence type="ECO:0000313" key="3">
    <source>
        <dbReference type="EMBL" id="RHD71890.1"/>
    </source>
</evidence>
<dbReference type="Pfam" id="PF12784">
    <property type="entry name" value="PDDEXK_2"/>
    <property type="match status" value="1"/>
</dbReference>
<dbReference type="EMBL" id="WKMC01000002">
    <property type="protein sequence ID" value="MRZ49516.1"/>
    <property type="molecule type" value="Genomic_DNA"/>
</dbReference>
<gene>
    <name evidence="3" type="ORF">DW782_18325</name>
    <name evidence="1" type="ORF">GKD66_04525</name>
    <name evidence="2" type="ORF">GKD70_13805</name>
</gene>
<dbReference type="Proteomes" id="UP000441609">
    <property type="component" value="Unassembled WGS sequence"/>
</dbReference>
<accession>A0A3E4MXI0</accession>
<protein>
    <recommendedName>
        <fullName evidence="7">PD-(D/E)XK nuclease family transposase</fullName>
    </recommendedName>
</protein>
<evidence type="ECO:0000313" key="1">
    <source>
        <dbReference type="EMBL" id="MRZ49516.1"/>
    </source>
</evidence>
<evidence type="ECO:0008006" key="7">
    <source>
        <dbReference type="Google" id="ProtNLM"/>
    </source>
</evidence>
<proteinExistence type="predicted"/>
<dbReference type="Proteomes" id="UP000441358">
    <property type="component" value="Unassembled WGS sequence"/>
</dbReference>
<reference evidence="3 4" key="1">
    <citation type="submission" date="2018-08" db="EMBL/GenBank/DDBJ databases">
        <title>A genome reference for cultivated species of the human gut microbiota.</title>
        <authorList>
            <person name="Zou Y."/>
            <person name="Xue W."/>
            <person name="Luo G."/>
        </authorList>
    </citation>
    <scope>NUCLEOTIDE SEQUENCE [LARGE SCALE GENOMIC DNA]</scope>
    <source>
        <strain evidence="3 4">AM30-4</strain>
    </source>
</reference>
<comment type="caution">
    <text evidence="1">The sequence shown here is derived from an EMBL/GenBank/DDBJ whole genome shotgun (WGS) entry which is preliminary data.</text>
</comment>
<evidence type="ECO:0000313" key="5">
    <source>
        <dbReference type="Proteomes" id="UP000441358"/>
    </source>
</evidence>
<dbReference type="EMBL" id="QSJN01000014">
    <property type="protein sequence ID" value="RHD71890.1"/>
    <property type="molecule type" value="Genomic_DNA"/>
</dbReference>
<dbReference type="EMBL" id="WKMO01000012">
    <property type="protein sequence ID" value="MSB74343.1"/>
    <property type="molecule type" value="Genomic_DNA"/>
</dbReference>